<dbReference type="InterPro" id="IPR051089">
    <property type="entry name" value="prtT"/>
</dbReference>
<evidence type="ECO:0000256" key="4">
    <source>
        <dbReference type="ARBA" id="ARBA00023163"/>
    </source>
</evidence>
<protein>
    <recommendedName>
        <fullName evidence="6">Xylanolytic transcriptional activator regulatory domain-containing protein</fullName>
    </recommendedName>
</protein>
<dbReference type="Pfam" id="PF04082">
    <property type="entry name" value="Fungal_trans"/>
    <property type="match status" value="1"/>
</dbReference>
<gene>
    <name evidence="7" type="ORF">LSUE1_G006676</name>
</gene>
<dbReference type="Proteomes" id="UP000469558">
    <property type="component" value="Unassembled WGS sequence"/>
</dbReference>
<accession>A0A8T9C1C4</accession>
<dbReference type="GO" id="GO:0000981">
    <property type="term" value="F:DNA-binding transcription factor activity, RNA polymerase II-specific"/>
    <property type="evidence" value="ECO:0007669"/>
    <property type="project" value="TreeGrafter"/>
</dbReference>
<dbReference type="OrthoDB" id="4454541at2759"/>
<evidence type="ECO:0000256" key="2">
    <source>
        <dbReference type="ARBA" id="ARBA00023015"/>
    </source>
</evidence>
<comment type="caution">
    <text evidence="7">The sequence shown here is derived from an EMBL/GenBank/DDBJ whole genome shotgun (WGS) entry which is preliminary data.</text>
</comment>
<proteinExistence type="predicted"/>
<dbReference type="EMBL" id="QGMK01001874">
    <property type="protein sequence ID" value="TVY62878.1"/>
    <property type="molecule type" value="Genomic_DNA"/>
</dbReference>
<evidence type="ECO:0000313" key="8">
    <source>
        <dbReference type="Proteomes" id="UP000469558"/>
    </source>
</evidence>
<evidence type="ECO:0000313" key="7">
    <source>
        <dbReference type="EMBL" id="TVY62878.1"/>
    </source>
</evidence>
<evidence type="ECO:0000256" key="5">
    <source>
        <dbReference type="ARBA" id="ARBA00023242"/>
    </source>
</evidence>
<dbReference type="GO" id="GO:0005634">
    <property type="term" value="C:nucleus"/>
    <property type="evidence" value="ECO:0007669"/>
    <property type="project" value="UniProtKB-SubCell"/>
</dbReference>
<feature type="domain" description="Xylanolytic transcriptional activator regulatory" evidence="6">
    <location>
        <begin position="87"/>
        <end position="239"/>
    </location>
</feature>
<dbReference type="GO" id="GO:0008270">
    <property type="term" value="F:zinc ion binding"/>
    <property type="evidence" value="ECO:0007669"/>
    <property type="project" value="InterPro"/>
</dbReference>
<keyword evidence="3" id="KW-0238">DNA-binding</keyword>
<keyword evidence="2" id="KW-0805">Transcription regulation</keyword>
<dbReference type="PANTHER" id="PTHR31845:SF33">
    <property type="entry name" value="ZN(II)2CYS6 TRANSCRIPTION FACTOR (EUROFUNG)"/>
    <property type="match status" value="1"/>
</dbReference>
<comment type="subcellular location">
    <subcellularLocation>
        <location evidence="1">Nucleus</location>
    </subcellularLocation>
</comment>
<dbReference type="GO" id="GO:0006351">
    <property type="term" value="P:DNA-templated transcription"/>
    <property type="evidence" value="ECO:0007669"/>
    <property type="project" value="InterPro"/>
</dbReference>
<dbReference type="PANTHER" id="PTHR31845">
    <property type="entry name" value="FINGER DOMAIN PROTEIN, PUTATIVE-RELATED"/>
    <property type="match status" value="1"/>
</dbReference>
<reference evidence="7 8" key="1">
    <citation type="submission" date="2018-05" db="EMBL/GenBank/DDBJ databases">
        <title>Genome sequencing and assembly of the regulated plant pathogen Lachnellula willkommii and related sister species for the development of diagnostic species identification markers.</title>
        <authorList>
            <person name="Giroux E."/>
            <person name="Bilodeau G."/>
        </authorList>
    </citation>
    <scope>NUCLEOTIDE SEQUENCE [LARGE SCALE GENOMIC DNA]</scope>
    <source>
        <strain evidence="7 8">CBS 268.59</strain>
    </source>
</reference>
<dbReference type="GO" id="GO:0000976">
    <property type="term" value="F:transcription cis-regulatory region binding"/>
    <property type="evidence" value="ECO:0007669"/>
    <property type="project" value="TreeGrafter"/>
</dbReference>
<sequence length="540" mass="59723">MQSLSNRLQTQPDASTATALLQLQAQVDGDPSPAPSSDLDGMSLGGLKRKRCRGDFEVCALGGEVGRDVVERGLVTGEEAALYFGTFFQGCDKYVPVFDPSYDTFDSIRRRSSMLFDTIITIGCRAENGAVSSQYQALSNTTKSPIAEVLLGTTLPSIETIQALLINACYSEKGWMLTSMAVRMALDLELPDAYTQLCEIMLQGSDNVERERDLFRKARVWFGTFVLEHILSLDCGKRPGVRADGVAMRRCRVLLGSSARTTLDFRLLAQVEVCELLSSGDAGADVLLALAHDRLSPRVGVALSDRELGEIVQGTRIDLSIWLSDWITLVETAGATEEEKASLVVNLKIQRDWSEMTMLCKGLQGIGIDNVAIMSEEQRNLIRLAKISAQRHMSTIMSNTGLYLGGFRYGMDFVWAKCAFSVLLLLKLTRLLPESSNMPQLIADSKVLLAELSKVRGLNNIYFRILSLSVEKCERALKEDLAQAANPQNSGTQLNFPDAEMEFQSYVPKEFILEWSFPGLTFCWIPFDFQDLLMDFGSGL</sequence>
<dbReference type="CDD" id="cd12148">
    <property type="entry name" value="fungal_TF_MHR"/>
    <property type="match status" value="1"/>
</dbReference>
<name>A0A8T9C1C4_9HELO</name>
<dbReference type="InterPro" id="IPR007219">
    <property type="entry name" value="XnlR_reg_dom"/>
</dbReference>
<dbReference type="AlphaFoldDB" id="A0A8T9C1C4"/>
<keyword evidence="8" id="KW-1185">Reference proteome</keyword>
<evidence type="ECO:0000256" key="3">
    <source>
        <dbReference type="ARBA" id="ARBA00023125"/>
    </source>
</evidence>
<organism evidence="7 8">
    <name type="scientific">Lachnellula suecica</name>
    <dbReference type="NCBI Taxonomy" id="602035"/>
    <lineage>
        <taxon>Eukaryota</taxon>
        <taxon>Fungi</taxon>
        <taxon>Dikarya</taxon>
        <taxon>Ascomycota</taxon>
        <taxon>Pezizomycotina</taxon>
        <taxon>Leotiomycetes</taxon>
        <taxon>Helotiales</taxon>
        <taxon>Lachnaceae</taxon>
        <taxon>Lachnellula</taxon>
    </lineage>
</organism>
<keyword evidence="5" id="KW-0539">Nucleus</keyword>
<keyword evidence="4" id="KW-0804">Transcription</keyword>
<evidence type="ECO:0000256" key="1">
    <source>
        <dbReference type="ARBA" id="ARBA00004123"/>
    </source>
</evidence>
<evidence type="ECO:0000259" key="6">
    <source>
        <dbReference type="Pfam" id="PF04082"/>
    </source>
</evidence>